<feature type="region of interest" description="Disordered" evidence="1">
    <location>
        <begin position="267"/>
        <end position="359"/>
    </location>
</feature>
<dbReference type="CDD" id="cd02859">
    <property type="entry name" value="E_set_AMPKbeta_like_N"/>
    <property type="match status" value="1"/>
</dbReference>
<dbReference type="SUPFAM" id="SSF81296">
    <property type="entry name" value="E set domains"/>
    <property type="match status" value="1"/>
</dbReference>
<sequence>MASSSAAVTISFHKPGTQPPVFVAGTFSDPPYILQEMQYMRDAAGEHHFTTQVAVVPGQDYSYRFRVGNSEDWTLDEHASLSTDSHGDNVNMLRVPVISDPARRLQTPIEPTEREGGGSPHPGLRGIVGGAAAPVKSLAAKASQPQCEDSPAPIEIVAPTTTDVEDTDEPDSIMPAGPGRAQGQKHDMMDVCGASQAPLFAHESFGEAESVYDGLDHEVLDDPYGRVEPAEALSDSGIEDIDVEDPTLEKFPQDRASVINTLRNIQSGHDEVRAHMEDVRPAHDRSRRTSDGSADESLVGIPSPSSTKKQEYRLSHGGGVGRTRSAVSLGPIAEEPKAGTDSWINRGQASGEMPTSIDV</sequence>
<organism evidence="2 3">
    <name type="scientific">Drechmeria coniospora</name>
    <name type="common">Nematophagous fungus</name>
    <name type="synonym">Meria coniospora</name>
    <dbReference type="NCBI Taxonomy" id="98403"/>
    <lineage>
        <taxon>Eukaryota</taxon>
        <taxon>Fungi</taxon>
        <taxon>Dikarya</taxon>
        <taxon>Ascomycota</taxon>
        <taxon>Pezizomycotina</taxon>
        <taxon>Sordariomycetes</taxon>
        <taxon>Hypocreomycetidae</taxon>
        <taxon>Hypocreales</taxon>
        <taxon>Ophiocordycipitaceae</taxon>
        <taxon>Drechmeria</taxon>
    </lineage>
</organism>
<dbReference type="InterPro" id="IPR014756">
    <property type="entry name" value="Ig_E-set"/>
</dbReference>
<dbReference type="OrthoDB" id="5350410at2759"/>
<gene>
    <name evidence="2" type="ORF">DCS_04817</name>
</gene>
<name>A0A151GL14_DRECN</name>
<feature type="compositionally biased region" description="Basic and acidic residues" evidence="1">
    <location>
        <begin position="268"/>
        <end position="290"/>
    </location>
</feature>
<protein>
    <submittedName>
        <fullName evidence="2">Uncharacterized protein</fullName>
    </submittedName>
</protein>
<keyword evidence="3" id="KW-1185">Reference proteome</keyword>
<accession>A0A151GL14</accession>
<evidence type="ECO:0000313" key="3">
    <source>
        <dbReference type="Proteomes" id="UP000076580"/>
    </source>
</evidence>
<evidence type="ECO:0000256" key="1">
    <source>
        <dbReference type="SAM" id="MobiDB-lite"/>
    </source>
</evidence>
<evidence type="ECO:0000313" key="2">
    <source>
        <dbReference type="EMBL" id="KYK57804.1"/>
    </source>
</evidence>
<reference evidence="2 3" key="1">
    <citation type="journal article" date="2016" name="Sci. Rep.">
        <title>Insights into Adaptations to a Near-Obligate Nematode Endoparasitic Lifestyle from the Finished Genome of Drechmeria coniospora.</title>
        <authorList>
            <person name="Zhang L."/>
            <person name="Zhou Z."/>
            <person name="Guo Q."/>
            <person name="Fokkens L."/>
            <person name="Miskei M."/>
            <person name="Pocsi I."/>
            <person name="Zhang W."/>
            <person name="Chen M."/>
            <person name="Wang L."/>
            <person name="Sun Y."/>
            <person name="Donzelli B.G."/>
            <person name="Gibson D.M."/>
            <person name="Nelson D.R."/>
            <person name="Luo J.G."/>
            <person name="Rep M."/>
            <person name="Liu H."/>
            <person name="Yang S."/>
            <person name="Wang J."/>
            <person name="Krasnoff S.B."/>
            <person name="Xu Y."/>
            <person name="Molnar I."/>
            <person name="Lin M."/>
        </authorList>
    </citation>
    <scope>NUCLEOTIDE SEQUENCE [LARGE SCALE GENOMIC DNA]</scope>
    <source>
        <strain evidence="2 3">ARSEF 6962</strain>
    </source>
</reference>
<dbReference type="InterPro" id="IPR013783">
    <property type="entry name" value="Ig-like_fold"/>
</dbReference>
<dbReference type="EMBL" id="LAYC01000002">
    <property type="protein sequence ID" value="KYK57804.1"/>
    <property type="molecule type" value="Genomic_DNA"/>
</dbReference>
<dbReference type="Proteomes" id="UP000076580">
    <property type="component" value="Chromosome 02"/>
</dbReference>
<dbReference type="STRING" id="98403.A0A151GL14"/>
<dbReference type="InParanoid" id="A0A151GL14"/>
<dbReference type="GeneID" id="63717460"/>
<proteinExistence type="predicted"/>
<dbReference type="AlphaFoldDB" id="A0A151GL14"/>
<dbReference type="RefSeq" id="XP_040657156.1">
    <property type="nucleotide sequence ID" value="XM_040802123.1"/>
</dbReference>
<dbReference type="Gene3D" id="2.60.40.10">
    <property type="entry name" value="Immunoglobulins"/>
    <property type="match status" value="1"/>
</dbReference>
<comment type="caution">
    <text evidence="2">The sequence shown here is derived from an EMBL/GenBank/DDBJ whole genome shotgun (WGS) entry which is preliminary data.</text>
</comment>